<protein>
    <recommendedName>
        <fullName evidence="2">Inosine/uridine-preferring nucleoside hydrolase domain-containing protein</fullName>
    </recommendedName>
</protein>
<dbReference type="Proteomes" id="UP000015101">
    <property type="component" value="Unassembled WGS sequence"/>
</dbReference>
<evidence type="ECO:0000313" key="4">
    <source>
        <dbReference type="EnsemblMetazoa" id="HelroP165585"/>
    </source>
</evidence>
<dbReference type="EnsemblMetazoa" id="HelroT165585">
    <property type="protein sequence ID" value="HelroP165585"/>
    <property type="gene ID" value="HelroG165585"/>
</dbReference>
<dbReference type="PANTHER" id="PTHR46190:SF1">
    <property type="entry name" value="SI:CH211-201H21.5"/>
    <property type="match status" value="1"/>
</dbReference>
<gene>
    <name evidence="4" type="primary">20201113</name>
    <name evidence="3" type="ORF">HELRODRAFT_165585</name>
</gene>
<keyword evidence="5" id="KW-1185">Reference proteome</keyword>
<reference evidence="3 5" key="2">
    <citation type="journal article" date="2013" name="Nature">
        <title>Insights into bilaterian evolution from three spiralian genomes.</title>
        <authorList>
            <person name="Simakov O."/>
            <person name="Marletaz F."/>
            <person name="Cho S.J."/>
            <person name="Edsinger-Gonzales E."/>
            <person name="Havlak P."/>
            <person name="Hellsten U."/>
            <person name="Kuo D.H."/>
            <person name="Larsson T."/>
            <person name="Lv J."/>
            <person name="Arendt D."/>
            <person name="Savage R."/>
            <person name="Osoegawa K."/>
            <person name="de Jong P."/>
            <person name="Grimwood J."/>
            <person name="Chapman J.A."/>
            <person name="Shapiro H."/>
            <person name="Aerts A."/>
            <person name="Otillar R.P."/>
            <person name="Terry A.Y."/>
            <person name="Boore J.L."/>
            <person name="Grigoriev I.V."/>
            <person name="Lindberg D.R."/>
            <person name="Seaver E.C."/>
            <person name="Weisblat D.A."/>
            <person name="Putnam N.H."/>
            <person name="Rokhsar D.S."/>
        </authorList>
    </citation>
    <scope>NUCLEOTIDE SEQUENCE</scope>
</reference>
<comment type="similarity">
    <text evidence="1">Belongs to the IUNH family.</text>
</comment>
<dbReference type="EMBL" id="KB097700">
    <property type="protein sequence ID" value="ESN91532.1"/>
    <property type="molecule type" value="Genomic_DNA"/>
</dbReference>
<dbReference type="InterPro" id="IPR036452">
    <property type="entry name" value="Ribo_hydro-like"/>
</dbReference>
<dbReference type="OrthoDB" id="432381at2759"/>
<reference evidence="4" key="3">
    <citation type="submission" date="2015-06" db="UniProtKB">
        <authorList>
            <consortium name="EnsemblMetazoa"/>
        </authorList>
    </citation>
    <scope>IDENTIFICATION</scope>
</reference>
<dbReference type="HOGENOM" id="CLU_036838_11_2_1"/>
<dbReference type="CTD" id="20201113"/>
<evidence type="ECO:0000313" key="3">
    <source>
        <dbReference type="EMBL" id="ESN91532.1"/>
    </source>
</evidence>
<dbReference type="eggNOG" id="KOG2938">
    <property type="taxonomic scope" value="Eukaryota"/>
</dbReference>
<dbReference type="FunCoup" id="T1EX13">
    <property type="interactions" value="30"/>
</dbReference>
<feature type="domain" description="Inosine/uridine-preferring nucleoside hydrolase" evidence="2">
    <location>
        <begin position="119"/>
        <end position="249"/>
    </location>
</feature>
<dbReference type="RefSeq" id="XP_009030372.1">
    <property type="nucleotide sequence ID" value="XM_009032124.1"/>
</dbReference>
<dbReference type="AlphaFoldDB" id="T1EX13"/>
<feature type="domain" description="Inosine/uridine-preferring nucleoside hydrolase" evidence="2">
    <location>
        <begin position="16"/>
        <end position="103"/>
    </location>
</feature>
<sequence length="258" mass="29249">MATRCGLSTDAKRKKVIFCCDPGGDDAVALILLLRNPEKIEILAIAINAGNTNVQQEMINTLRILKLMNRLDIPVYKGHDNILNNDKLLSSDNFFGNDAFGDFIDGTVFDYTPYTQKSSVGNITPVAEFNFYYDPEAANEVMTKWKGDICLVTWELCLSAAQSWDWYDLNLVRKPNKTSTFLKNVLNKVRIKTKKYVPCDELAAALLIDSKIIAQCKPIRRGESVVDWRSENPDKNVYLVTEIDVELLKEYLLTSTYD</sequence>
<dbReference type="InterPro" id="IPR001910">
    <property type="entry name" value="Inosine/uridine_hydrolase_dom"/>
</dbReference>
<dbReference type="InterPro" id="IPR052775">
    <property type="entry name" value="IUN_hydrolase"/>
</dbReference>
<dbReference type="GO" id="GO:0016799">
    <property type="term" value="F:hydrolase activity, hydrolyzing N-glycosyl compounds"/>
    <property type="evidence" value="ECO:0007669"/>
    <property type="project" value="InterPro"/>
</dbReference>
<evidence type="ECO:0000259" key="2">
    <source>
        <dbReference type="Pfam" id="PF01156"/>
    </source>
</evidence>
<dbReference type="KEGG" id="hro:HELRODRAFT_165585"/>
<dbReference type="SUPFAM" id="SSF53590">
    <property type="entry name" value="Nucleoside hydrolase"/>
    <property type="match status" value="1"/>
</dbReference>
<evidence type="ECO:0000256" key="1">
    <source>
        <dbReference type="ARBA" id="ARBA00009176"/>
    </source>
</evidence>
<evidence type="ECO:0000313" key="5">
    <source>
        <dbReference type="Proteomes" id="UP000015101"/>
    </source>
</evidence>
<name>T1EX13_HELRO</name>
<organism evidence="4 5">
    <name type="scientific">Helobdella robusta</name>
    <name type="common">Californian leech</name>
    <dbReference type="NCBI Taxonomy" id="6412"/>
    <lineage>
        <taxon>Eukaryota</taxon>
        <taxon>Metazoa</taxon>
        <taxon>Spiralia</taxon>
        <taxon>Lophotrochozoa</taxon>
        <taxon>Annelida</taxon>
        <taxon>Clitellata</taxon>
        <taxon>Hirudinea</taxon>
        <taxon>Rhynchobdellida</taxon>
        <taxon>Glossiphoniidae</taxon>
        <taxon>Helobdella</taxon>
    </lineage>
</organism>
<proteinExistence type="inferred from homology"/>
<dbReference type="PANTHER" id="PTHR46190">
    <property type="entry name" value="SI:CH211-201H21.5-RELATED"/>
    <property type="match status" value="1"/>
</dbReference>
<dbReference type="EMBL" id="AMQM01002103">
    <property type="status" value="NOT_ANNOTATED_CDS"/>
    <property type="molecule type" value="Genomic_DNA"/>
</dbReference>
<dbReference type="Pfam" id="PF01156">
    <property type="entry name" value="IU_nuc_hydro"/>
    <property type="match status" value="2"/>
</dbReference>
<reference evidence="5" key="1">
    <citation type="submission" date="2012-12" db="EMBL/GenBank/DDBJ databases">
        <authorList>
            <person name="Hellsten U."/>
            <person name="Grimwood J."/>
            <person name="Chapman J.A."/>
            <person name="Shapiro H."/>
            <person name="Aerts A."/>
            <person name="Otillar R.P."/>
            <person name="Terry A.Y."/>
            <person name="Boore J.L."/>
            <person name="Simakov O."/>
            <person name="Marletaz F."/>
            <person name="Cho S.-J."/>
            <person name="Edsinger-Gonzales E."/>
            <person name="Havlak P."/>
            <person name="Kuo D.-H."/>
            <person name="Larsson T."/>
            <person name="Lv J."/>
            <person name="Arendt D."/>
            <person name="Savage R."/>
            <person name="Osoegawa K."/>
            <person name="de Jong P."/>
            <person name="Lindberg D.R."/>
            <person name="Seaver E.C."/>
            <person name="Weisblat D.A."/>
            <person name="Putnam N.H."/>
            <person name="Grigoriev I.V."/>
            <person name="Rokhsar D.S."/>
        </authorList>
    </citation>
    <scope>NUCLEOTIDE SEQUENCE</scope>
</reference>
<dbReference type="InParanoid" id="T1EX13"/>
<accession>T1EX13</accession>
<dbReference type="GeneID" id="20201113"/>
<dbReference type="STRING" id="6412.T1EX13"/>
<dbReference type="Gene3D" id="3.90.245.10">
    <property type="entry name" value="Ribonucleoside hydrolase-like"/>
    <property type="match status" value="2"/>
</dbReference>